<evidence type="ECO:0000256" key="3">
    <source>
        <dbReference type="ARBA" id="ARBA00008088"/>
    </source>
</evidence>
<accession>A0A316U1W1</accession>
<evidence type="ECO:0000256" key="6">
    <source>
        <dbReference type="ARBA" id="ARBA00023235"/>
    </source>
</evidence>
<evidence type="ECO:0000313" key="11">
    <source>
        <dbReference type="Proteomes" id="UP000245942"/>
    </source>
</evidence>
<protein>
    <recommendedName>
        <fullName evidence="5">Ribose-5-phosphate isomerase</fullName>
        <ecNumber evidence="4">5.3.1.6</ecNumber>
    </recommendedName>
    <alternativeName>
        <fullName evidence="8">D-ribose-5-phosphate ketol-isomerase</fullName>
    </alternativeName>
    <alternativeName>
        <fullName evidence="7">Phosphoriboisomerase</fullName>
    </alternativeName>
</protein>
<dbReference type="GeneID" id="37016379"/>
<evidence type="ECO:0000256" key="5">
    <source>
        <dbReference type="ARBA" id="ARBA00019150"/>
    </source>
</evidence>
<dbReference type="OrthoDB" id="1555531at2759"/>
<keyword evidence="11" id="KW-1185">Reference proteome</keyword>
<dbReference type="Gene3D" id="3.40.50.1360">
    <property type="match status" value="1"/>
</dbReference>
<dbReference type="InterPro" id="IPR037171">
    <property type="entry name" value="NagB/RpiA_transferase-like"/>
</dbReference>
<feature type="region of interest" description="Disordered" evidence="9">
    <location>
        <begin position="1"/>
        <end position="21"/>
    </location>
</feature>
<dbReference type="FunFam" id="3.40.50.1360:FF:000014">
    <property type="entry name" value="Ribose 5-phosphate isomerase"/>
    <property type="match status" value="1"/>
</dbReference>
<dbReference type="SUPFAM" id="SSF100950">
    <property type="entry name" value="NagB/RpiA/CoA transferase-like"/>
    <property type="match status" value="1"/>
</dbReference>
<keyword evidence="6 10" id="KW-0413">Isomerase</keyword>
<dbReference type="Gene3D" id="3.30.70.260">
    <property type="match status" value="1"/>
</dbReference>
<dbReference type="CDD" id="cd01398">
    <property type="entry name" value="RPI_A"/>
    <property type="match status" value="1"/>
</dbReference>
<gene>
    <name evidence="10" type="ORF">BCV69DRAFT_303221</name>
</gene>
<organism evidence="10 11">
    <name type="scientific">Pseudomicrostroma glucosiphilum</name>
    <dbReference type="NCBI Taxonomy" id="1684307"/>
    <lineage>
        <taxon>Eukaryota</taxon>
        <taxon>Fungi</taxon>
        <taxon>Dikarya</taxon>
        <taxon>Basidiomycota</taxon>
        <taxon>Ustilaginomycotina</taxon>
        <taxon>Exobasidiomycetes</taxon>
        <taxon>Microstromatales</taxon>
        <taxon>Microstromatales incertae sedis</taxon>
        <taxon>Pseudomicrostroma</taxon>
    </lineage>
</organism>
<comment type="catalytic activity">
    <reaction evidence="1">
        <text>aldehydo-D-ribose 5-phosphate = D-ribulose 5-phosphate</text>
        <dbReference type="Rhea" id="RHEA:14657"/>
        <dbReference type="ChEBI" id="CHEBI:58121"/>
        <dbReference type="ChEBI" id="CHEBI:58273"/>
        <dbReference type="EC" id="5.3.1.6"/>
    </reaction>
</comment>
<dbReference type="NCBIfam" id="NF001924">
    <property type="entry name" value="PRK00702.1"/>
    <property type="match status" value="1"/>
</dbReference>
<name>A0A316U1W1_9BASI</name>
<evidence type="ECO:0000256" key="1">
    <source>
        <dbReference type="ARBA" id="ARBA00001713"/>
    </source>
</evidence>
<feature type="compositionally biased region" description="Pro residues" evidence="9">
    <location>
        <begin position="1"/>
        <end position="10"/>
    </location>
</feature>
<dbReference type="UniPathway" id="UPA00115">
    <property type="reaction ID" value="UER00412"/>
</dbReference>
<dbReference type="Pfam" id="PF06026">
    <property type="entry name" value="Rib_5-P_isom_A"/>
    <property type="match status" value="1"/>
</dbReference>
<reference evidence="10 11" key="1">
    <citation type="journal article" date="2018" name="Mol. Biol. Evol.">
        <title>Broad Genomic Sampling Reveals a Smut Pathogenic Ancestry of the Fungal Clade Ustilaginomycotina.</title>
        <authorList>
            <person name="Kijpornyongpan T."/>
            <person name="Mondo S.J."/>
            <person name="Barry K."/>
            <person name="Sandor L."/>
            <person name="Lee J."/>
            <person name="Lipzen A."/>
            <person name="Pangilinan J."/>
            <person name="LaButti K."/>
            <person name="Hainaut M."/>
            <person name="Henrissat B."/>
            <person name="Grigoriev I.V."/>
            <person name="Spatafora J.W."/>
            <person name="Aime M.C."/>
        </authorList>
    </citation>
    <scope>NUCLEOTIDE SEQUENCE [LARGE SCALE GENOMIC DNA]</scope>
    <source>
        <strain evidence="10 11">MCA 4718</strain>
    </source>
</reference>
<comment type="similarity">
    <text evidence="3">Belongs to the ribose 5-phosphate isomerase family.</text>
</comment>
<evidence type="ECO:0000256" key="8">
    <source>
        <dbReference type="ARBA" id="ARBA00032273"/>
    </source>
</evidence>
<sequence>MATVAPPPHTTPASNATHQDGRLQLKPLEGVEAAKRAAAYASVDNHIKPEHKIIGIGSGSTVPYVVERIVQQGPKVNLHRWFIPTGFQSKELIVKAGLPLGDVDSFPVIDVTIDGADEVDSSLNCIKGGGACQLREKVLAESASTFIVIADYRKNSTILGEKWSQGVPIEVAQFAYASVMRRLEQMGGKPALRMGGGAKAGPCVTDNSNFVIDSPFPESLMKKPAELSDRIKLMTGVVEVGLFCNMAKAAYFGNQDGTITSKYAGGEVKEGEQFDVGRSPMVA</sequence>
<evidence type="ECO:0000256" key="4">
    <source>
        <dbReference type="ARBA" id="ARBA00011959"/>
    </source>
</evidence>
<comment type="pathway">
    <text evidence="2">Carbohydrate degradation; pentose phosphate pathway; D-ribose 5-phosphate from D-ribulose 5-phosphate (non-oxidative stage): step 1/1.</text>
</comment>
<dbReference type="AlphaFoldDB" id="A0A316U1W1"/>
<dbReference type="FunFam" id="3.30.70.260:FF:000018">
    <property type="entry name" value="Ribose-5-phosphate isomerase A"/>
    <property type="match status" value="1"/>
</dbReference>
<evidence type="ECO:0000256" key="7">
    <source>
        <dbReference type="ARBA" id="ARBA00029734"/>
    </source>
</evidence>
<dbReference type="Proteomes" id="UP000245942">
    <property type="component" value="Unassembled WGS sequence"/>
</dbReference>
<dbReference type="GO" id="GO:0004751">
    <property type="term" value="F:ribose-5-phosphate isomerase activity"/>
    <property type="evidence" value="ECO:0007669"/>
    <property type="project" value="UniProtKB-EC"/>
</dbReference>
<dbReference type="SUPFAM" id="SSF75445">
    <property type="entry name" value="D-ribose-5-phosphate isomerase (RpiA), lid domain"/>
    <property type="match status" value="1"/>
</dbReference>
<proteinExistence type="inferred from homology"/>
<evidence type="ECO:0000313" key="10">
    <source>
        <dbReference type="EMBL" id="PWN19356.1"/>
    </source>
</evidence>
<dbReference type="PANTHER" id="PTHR11934:SF0">
    <property type="entry name" value="RIBOSE-5-PHOSPHATE ISOMERASE"/>
    <property type="match status" value="1"/>
</dbReference>
<dbReference type="EMBL" id="KZ819331">
    <property type="protein sequence ID" value="PWN19356.1"/>
    <property type="molecule type" value="Genomic_DNA"/>
</dbReference>
<evidence type="ECO:0000256" key="9">
    <source>
        <dbReference type="SAM" id="MobiDB-lite"/>
    </source>
</evidence>
<dbReference type="RefSeq" id="XP_025346516.1">
    <property type="nucleotide sequence ID" value="XM_025494645.1"/>
</dbReference>
<dbReference type="GO" id="GO:0006014">
    <property type="term" value="P:D-ribose metabolic process"/>
    <property type="evidence" value="ECO:0007669"/>
    <property type="project" value="TreeGrafter"/>
</dbReference>
<dbReference type="EC" id="5.3.1.6" evidence="4"/>
<dbReference type="STRING" id="1684307.A0A316U1W1"/>
<dbReference type="GO" id="GO:0009052">
    <property type="term" value="P:pentose-phosphate shunt, non-oxidative branch"/>
    <property type="evidence" value="ECO:0007669"/>
    <property type="project" value="InterPro"/>
</dbReference>
<dbReference type="InterPro" id="IPR004788">
    <property type="entry name" value="Ribose5P_isomerase_type_A"/>
</dbReference>
<dbReference type="NCBIfam" id="TIGR00021">
    <property type="entry name" value="rpiA"/>
    <property type="match status" value="1"/>
</dbReference>
<dbReference type="PANTHER" id="PTHR11934">
    <property type="entry name" value="RIBOSE-5-PHOSPHATE ISOMERASE"/>
    <property type="match status" value="1"/>
</dbReference>
<evidence type="ECO:0000256" key="2">
    <source>
        <dbReference type="ARBA" id="ARBA00004988"/>
    </source>
</evidence>
<dbReference type="GO" id="GO:0005737">
    <property type="term" value="C:cytoplasm"/>
    <property type="evidence" value="ECO:0007669"/>
    <property type="project" value="TreeGrafter"/>
</dbReference>